<dbReference type="InterPro" id="IPR050570">
    <property type="entry name" value="Cell_wall_metabolism_enzyme"/>
</dbReference>
<name>A0A810MWD3_9ACTN</name>
<keyword evidence="2" id="KW-0175">Coiled coil</keyword>
<dbReference type="Gene3D" id="2.70.70.10">
    <property type="entry name" value="Glucose Permease (Domain IIA)"/>
    <property type="match status" value="1"/>
</dbReference>
<dbReference type="InterPro" id="IPR011055">
    <property type="entry name" value="Dup_hybrid_motif"/>
</dbReference>
<dbReference type="Gene3D" id="6.10.250.3150">
    <property type="match status" value="1"/>
</dbReference>
<dbReference type="RefSeq" id="WP_246568383.1">
    <property type="nucleotide sequence ID" value="NZ_AP023359.1"/>
</dbReference>
<dbReference type="EMBL" id="AP023359">
    <property type="protein sequence ID" value="BCJ64289.1"/>
    <property type="molecule type" value="Genomic_DNA"/>
</dbReference>
<reference evidence="5" key="1">
    <citation type="submission" date="2020-08" db="EMBL/GenBank/DDBJ databases">
        <title>Whole genome shotgun sequence of Polymorphospora rubra NBRC 101157.</title>
        <authorList>
            <person name="Komaki H."/>
            <person name="Tamura T."/>
        </authorList>
    </citation>
    <scope>NUCLEOTIDE SEQUENCE</scope>
    <source>
        <strain evidence="5">NBRC 101157</strain>
    </source>
</reference>
<dbReference type="InterPro" id="IPR016047">
    <property type="entry name" value="M23ase_b-sheet_dom"/>
</dbReference>
<evidence type="ECO:0000313" key="6">
    <source>
        <dbReference type="Proteomes" id="UP000680866"/>
    </source>
</evidence>
<gene>
    <name evidence="5" type="ORF">Prubr_13100</name>
</gene>
<evidence type="ECO:0000256" key="3">
    <source>
        <dbReference type="SAM" id="SignalP"/>
    </source>
</evidence>
<dbReference type="KEGG" id="pry:Prubr_13100"/>
<dbReference type="CDD" id="cd12797">
    <property type="entry name" value="M23_peptidase"/>
    <property type="match status" value="1"/>
</dbReference>
<evidence type="ECO:0000256" key="2">
    <source>
        <dbReference type="SAM" id="Coils"/>
    </source>
</evidence>
<organism evidence="5 6">
    <name type="scientific">Polymorphospora rubra</name>
    <dbReference type="NCBI Taxonomy" id="338584"/>
    <lineage>
        <taxon>Bacteria</taxon>
        <taxon>Bacillati</taxon>
        <taxon>Actinomycetota</taxon>
        <taxon>Actinomycetes</taxon>
        <taxon>Micromonosporales</taxon>
        <taxon>Micromonosporaceae</taxon>
        <taxon>Polymorphospora</taxon>
    </lineage>
</organism>
<dbReference type="PROSITE" id="PS51257">
    <property type="entry name" value="PROKAR_LIPOPROTEIN"/>
    <property type="match status" value="1"/>
</dbReference>
<keyword evidence="6" id="KW-1185">Reference proteome</keyword>
<evidence type="ECO:0000313" key="5">
    <source>
        <dbReference type="EMBL" id="BCJ64289.1"/>
    </source>
</evidence>
<dbReference type="AlphaFoldDB" id="A0A810MWD3"/>
<evidence type="ECO:0000259" key="4">
    <source>
        <dbReference type="Pfam" id="PF01551"/>
    </source>
</evidence>
<feature type="chain" id="PRO_5032343324" description="M23ase beta-sheet core domain-containing protein" evidence="3">
    <location>
        <begin position="30"/>
        <end position="423"/>
    </location>
</feature>
<feature type="signal peptide" evidence="3">
    <location>
        <begin position="1"/>
        <end position="29"/>
    </location>
</feature>
<feature type="coiled-coil region" evidence="2">
    <location>
        <begin position="182"/>
        <end position="269"/>
    </location>
</feature>
<evidence type="ECO:0000256" key="1">
    <source>
        <dbReference type="ARBA" id="ARBA00022729"/>
    </source>
</evidence>
<feature type="coiled-coil region" evidence="2">
    <location>
        <begin position="84"/>
        <end position="125"/>
    </location>
</feature>
<feature type="domain" description="M23ase beta-sheet core" evidence="4">
    <location>
        <begin position="316"/>
        <end position="414"/>
    </location>
</feature>
<keyword evidence="1 3" id="KW-0732">Signal</keyword>
<dbReference type="Pfam" id="PF01551">
    <property type="entry name" value="Peptidase_M23"/>
    <property type="match status" value="1"/>
</dbReference>
<dbReference type="GO" id="GO:0004222">
    <property type="term" value="F:metalloendopeptidase activity"/>
    <property type="evidence" value="ECO:0007669"/>
    <property type="project" value="TreeGrafter"/>
</dbReference>
<accession>A0A810MWD3</accession>
<dbReference type="PANTHER" id="PTHR21666:SF289">
    <property type="entry name" value="L-ALA--D-GLU ENDOPEPTIDASE"/>
    <property type="match status" value="1"/>
</dbReference>
<proteinExistence type="predicted"/>
<sequence length="423" mass="44850">MDSYRTFRHVALIATVFAVMFASACPVNANPRDDQKRIEDEMARAGSILEGATERAQQAAKLLAAANGALPAAQSLVAQRRGVVAAAETAASTARRKADEAQTALKAATDRYAESERQVEAARERAAGFVVANYKGSDLATINMLLASRGILDAADRYGYFERIMSTEKAAIDALSNARLDAKQSQNEATLARQAAEAARIEADRALADARAAQAQAEAAAAQVVALTTQRTEALAVAEQERGASLARYEEAKREAARIEAELAAWEARQAATRPPANNAPPPAAKPGAKFLMPVRGWKSSDYGMRFDPYYKVWQLHAGVDIAAGGGQPIYAAADGTVIRAGWNGGYGNYTCLSHGRSGGKGLSTCYAHQSSIGVRAGQYVRRGQVIGRVGTTGASTGNHLHFEVRLNGSPTNPLSWLPGCLC</sequence>
<dbReference type="PANTHER" id="PTHR21666">
    <property type="entry name" value="PEPTIDASE-RELATED"/>
    <property type="match status" value="1"/>
</dbReference>
<dbReference type="SUPFAM" id="SSF51261">
    <property type="entry name" value="Duplicated hybrid motif"/>
    <property type="match status" value="1"/>
</dbReference>
<dbReference type="Proteomes" id="UP000680866">
    <property type="component" value="Chromosome"/>
</dbReference>
<protein>
    <recommendedName>
        <fullName evidence="4">M23ase beta-sheet core domain-containing protein</fullName>
    </recommendedName>
</protein>